<accession>A0A5C3LNG2</accession>
<feature type="region of interest" description="Disordered" evidence="1">
    <location>
        <begin position="61"/>
        <end position="91"/>
    </location>
</feature>
<dbReference type="EMBL" id="ML213641">
    <property type="protein sequence ID" value="TFK33813.1"/>
    <property type="molecule type" value="Genomic_DNA"/>
</dbReference>
<gene>
    <name evidence="2" type="ORF">BDQ12DRAFT_690609</name>
</gene>
<dbReference type="OrthoDB" id="3057617at2759"/>
<keyword evidence="3" id="KW-1185">Reference proteome</keyword>
<organism evidence="2 3">
    <name type="scientific">Crucibulum laeve</name>
    <dbReference type="NCBI Taxonomy" id="68775"/>
    <lineage>
        <taxon>Eukaryota</taxon>
        <taxon>Fungi</taxon>
        <taxon>Dikarya</taxon>
        <taxon>Basidiomycota</taxon>
        <taxon>Agaricomycotina</taxon>
        <taxon>Agaricomycetes</taxon>
        <taxon>Agaricomycetidae</taxon>
        <taxon>Agaricales</taxon>
        <taxon>Agaricineae</taxon>
        <taxon>Nidulariaceae</taxon>
        <taxon>Crucibulum</taxon>
    </lineage>
</organism>
<proteinExistence type="predicted"/>
<name>A0A5C3LNG2_9AGAR</name>
<reference evidence="2 3" key="1">
    <citation type="journal article" date="2019" name="Nat. Ecol. Evol.">
        <title>Megaphylogeny resolves global patterns of mushroom evolution.</title>
        <authorList>
            <person name="Varga T."/>
            <person name="Krizsan K."/>
            <person name="Foldi C."/>
            <person name="Dima B."/>
            <person name="Sanchez-Garcia M."/>
            <person name="Sanchez-Ramirez S."/>
            <person name="Szollosi G.J."/>
            <person name="Szarkandi J.G."/>
            <person name="Papp V."/>
            <person name="Albert L."/>
            <person name="Andreopoulos W."/>
            <person name="Angelini C."/>
            <person name="Antonin V."/>
            <person name="Barry K.W."/>
            <person name="Bougher N.L."/>
            <person name="Buchanan P."/>
            <person name="Buyck B."/>
            <person name="Bense V."/>
            <person name="Catcheside P."/>
            <person name="Chovatia M."/>
            <person name="Cooper J."/>
            <person name="Damon W."/>
            <person name="Desjardin D."/>
            <person name="Finy P."/>
            <person name="Geml J."/>
            <person name="Haridas S."/>
            <person name="Hughes K."/>
            <person name="Justo A."/>
            <person name="Karasinski D."/>
            <person name="Kautmanova I."/>
            <person name="Kiss B."/>
            <person name="Kocsube S."/>
            <person name="Kotiranta H."/>
            <person name="LaButti K.M."/>
            <person name="Lechner B.E."/>
            <person name="Liimatainen K."/>
            <person name="Lipzen A."/>
            <person name="Lukacs Z."/>
            <person name="Mihaltcheva S."/>
            <person name="Morgado L.N."/>
            <person name="Niskanen T."/>
            <person name="Noordeloos M.E."/>
            <person name="Ohm R.A."/>
            <person name="Ortiz-Santana B."/>
            <person name="Ovrebo C."/>
            <person name="Racz N."/>
            <person name="Riley R."/>
            <person name="Savchenko A."/>
            <person name="Shiryaev A."/>
            <person name="Soop K."/>
            <person name="Spirin V."/>
            <person name="Szebenyi C."/>
            <person name="Tomsovsky M."/>
            <person name="Tulloss R.E."/>
            <person name="Uehling J."/>
            <person name="Grigoriev I.V."/>
            <person name="Vagvolgyi C."/>
            <person name="Papp T."/>
            <person name="Martin F.M."/>
            <person name="Miettinen O."/>
            <person name="Hibbett D.S."/>
            <person name="Nagy L.G."/>
        </authorList>
    </citation>
    <scope>NUCLEOTIDE SEQUENCE [LARGE SCALE GENOMIC DNA]</scope>
    <source>
        <strain evidence="2 3">CBS 166.37</strain>
    </source>
</reference>
<evidence type="ECO:0000313" key="3">
    <source>
        <dbReference type="Proteomes" id="UP000308652"/>
    </source>
</evidence>
<protein>
    <submittedName>
        <fullName evidence="2">Uncharacterized protein</fullName>
    </submittedName>
</protein>
<dbReference type="Proteomes" id="UP000308652">
    <property type="component" value="Unassembled WGS sequence"/>
</dbReference>
<evidence type="ECO:0000313" key="2">
    <source>
        <dbReference type="EMBL" id="TFK33813.1"/>
    </source>
</evidence>
<feature type="compositionally biased region" description="Polar residues" evidence="1">
    <location>
        <begin position="78"/>
        <end position="91"/>
    </location>
</feature>
<evidence type="ECO:0000256" key="1">
    <source>
        <dbReference type="SAM" id="MobiDB-lite"/>
    </source>
</evidence>
<sequence length="91" mass="10079">MSDLASGIVYLCCCCCNTAEPSPDGTRFGTLAKKHPREQDIDDQFLSREYCQDSNGRIHVQPSAESNMRLSPNRDAFPSQTSPSIPQETQV</sequence>
<dbReference type="AlphaFoldDB" id="A0A5C3LNG2"/>